<dbReference type="FunFam" id="3.20.20.140:FF:000019">
    <property type="entry name" value="Cytosine deaminase"/>
    <property type="match status" value="1"/>
</dbReference>
<evidence type="ECO:0000256" key="2">
    <source>
        <dbReference type="ARBA" id="ARBA00022801"/>
    </source>
</evidence>
<dbReference type="SUPFAM" id="SSF51556">
    <property type="entry name" value="Metallo-dependent hydrolases"/>
    <property type="match status" value="1"/>
</dbReference>
<dbReference type="Pfam" id="PF07969">
    <property type="entry name" value="Amidohydro_3"/>
    <property type="match status" value="1"/>
</dbReference>
<dbReference type="GO" id="GO:0004131">
    <property type="term" value="F:cytosine deaminase activity"/>
    <property type="evidence" value="ECO:0007669"/>
    <property type="project" value="TreeGrafter"/>
</dbReference>
<dbReference type="CDD" id="cd01293">
    <property type="entry name" value="Bact_CD"/>
    <property type="match status" value="1"/>
</dbReference>
<keyword evidence="2" id="KW-0378">Hydrolase</keyword>
<dbReference type="PANTHER" id="PTHR32027">
    <property type="entry name" value="CYTOSINE DEAMINASE"/>
    <property type="match status" value="1"/>
</dbReference>
<dbReference type="InterPro" id="IPR013108">
    <property type="entry name" value="Amidohydro_3"/>
</dbReference>
<dbReference type="GO" id="GO:0046872">
    <property type="term" value="F:metal ion binding"/>
    <property type="evidence" value="ECO:0007669"/>
    <property type="project" value="UniProtKB-KW"/>
</dbReference>
<accession>W4QD27</accession>
<reference evidence="4" key="1">
    <citation type="journal article" date="2014" name="Genome Announc.">
        <title>Draft Genome Sequences of Three Alkaliphilic Bacillus Strains, Bacillus wakoensis JCM 9140T, Bacillus akibai JCM 9157T, and Bacillus hemicellulosilyticus JCM 9152T.</title>
        <authorList>
            <person name="Yuki M."/>
            <person name="Oshima K."/>
            <person name="Suda W."/>
            <person name="Oshida Y."/>
            <person name="Kitamura K."/>
            <person name="Iida T."/>
            <person name="Hattori M."/>
            <person name="Ohkuma M."/>
        </authorList>
    </citation>
    <scope>NUCLEOTIDE SEQUENCE [LARGE SCALE GENOMIC DNA]</scope>
    <source>
        <strain evidence="4">JCM 9152</strain>
    </source>
</reference>
<evidence type="ECO:0000256" key="1">
    <source>
        <dbReference type="ARBA" id="ARBA00022723"/>
    </source>
</evidence>
<feature type="domain" description="Amidohydrolase 3" evidence="3">
    <location>
        <begin position="39"/>
        <end position="397"/>
    </location>
</feature>
<dbReference type="Gene3D" id="3.20.20.140">
    <property type="entry name" value="Metal-dependent hydrolases"/>
    <property type="match status" value="1"/>
</dbReference>
<evidence type="ECO:0000259" key="3">
    <source>
        <dbReference type="Pfam" id="PF07969"/>
    </source>
</evidence>
<dbReference type="Gene3D" id="2.30.40.10">
    <property type="entry name" value="Urease, subunit C, domain 1"/>
    <property type="match status" value="1"/>
</dbReference>
<dbReference type="InterPro" id="IPR052349">
    <property type="entry name" value="Metallo-hydrolase_Enzymes"/>
</dbReference>
<sequence length="420" mass="47753">MLFSGAILPDREGLWHILVRNGKIEQIAQRIDTDEDEKIDLNGKLVLPPYVEPHIHLDTTLTAGEPDWNQSGTLFEGIELWSRRKSRLTKEDVKFRARKVLKWQVVHGIQYVRTHVDVTDPKFIALEALLELKEEMSHIIDLQLVAFPQEGILSYPNGYELLEEAIKMGVDVVGGIPHFEFTREDGVESVKKAFKLAMQYDRLLDFHCDEVDDDHSRFIEVVAAEALRHGIGERVTASHTTAMHSYNDSYVSKLIRLSKKANIHFVANPLVNIHLQGRFDTYPKRRGITRVKELLDADINVCFGHDNVFDPWYPLGTGSMIQVLHLGLHACHLMGYNEINQAINLITNNSAKTLQISEYGVKIGGRANFNIVAADSVYDLIRRQAPIQYAIREGQVILETSPSQSHIRIGDEIEEVTFMK</sequence>
<protein>
    <submittedName>
        <fullName evidence="4">Cytosine deaminase</fullName>
    </submittedName>
</protein>
<dbReference type="EMBL" id="BAUU01000008">
    <property type="protein sequence ID" value="GAE29930.1"/>
    <property type="molecule type" value="Genomic_DNA"/>
</dbReference>
<keyword evidence="1" id="KW-0479">Metal-binding</keyword>
<dbReference type="OrthoDB" id="9815027at2"/>
<gene>
    <name evidence="4" type="ORF">JCM9152_1318</name>
</gene>
<dbReference type="AlphaFoldDB" id="W4QD27"/>
<name>W4QD27_9BACI</name>
<dbReference type="PANTHER" id="PTHR32027:SF0">
    <property type="entry name" value="CYTOSINE DEAMINASE"/>
    <property type="match status" value="1"/>
</dbReference>
<organism evidence="4 5">
    <name type="scientific">Halalkalibacter hemicellulosilyticusJCM 9152</name>
    <dbReference type="NCBI Taxonomy" id="1236971"/>
    <lineage>
        <taxon>Bacteria</taxon>
        <taxon>Bacillati</taxon>
        <taxon>Bacillota</taxon>
        <taxon>Bacilli</taxon>
        <taxon>Bacillales</taxon>
        <taxon>Bacillaceae</taxon>
        <taxon>Halalkalibacter</taxon>
    </lineage>
</organism>
<dbReference type="GO" id="GO:0035888">
    <property type="term" value="F:isoguanine deaminase activity"/>
    <property type="evidence" value="ECO:0007669"/>
    <property type="project" value="TreeGrafter"/>
</dbReference>
<evidence type="ECO:0000313" key="5">
    <source>
        <dbReference type="Proteomes" id="UP000018895"/>
    </source>
</evidence>
<dbReference type="InterPro" id="IPR011059">
    <property type="entry name" value="Metal-dep_hydrolase_composite"/>
</dbReference>
<evidence type="ECO:0000313" key="4">
    <source>
        <dbReference type="EMBL" id="GAE29930.1"/>
    </source>
</evidence>
<dbReference type="InterPro" id="IPR032466">
    <property type="entry name" value="Metal_Hydrolase"/>
</dbReference>
<dbReference type="RefSeq" id="WP_035342054.1">
    <property type="nucleotide sequence ID" value="NZ_BAUU01000008.1"/>
</dbReference>
<dbReference type="STRING" id="1236971.JCM9152_1318"/>
<dbReference type="Proteomes" id="UP000018895">
    <property type="component" value="Unassembled WGS sequence"/>
</dbReference>
<dbReference type="NCBIfam" id="NF006685">
    <property type="entry name" value="PRK09230.1"/>
    <property type="match status" value="1"/>
</dbReference>
<keyword evidence="5" id="KW-1185">Reference proteome</keyword>
<dbReference type="NCBIfam" id="NF005748">
    <property type="entry name" value="PRK07572.1"/>
    <property type="match status" value="1"/>
</dbReference>
<proteinExistence type="predicted"/>
<dbReference type="GO" id="GO:0006209">
    <property type="term" value="P:cytosine catabolic process"/>
    <property type="evidence" value="ECO:0007669"/>
    <property type="project" value="TreeGrafter"/>
</dbReference>
<comment type="caution">
    <text evidence="4">The sequence shown here is derived from an EMBL/GenBank/DDBJ whole genome shotgun (WGS) entry which is preliminary data.</text>
</comment>
<dbReference type="SUPFAM" id="SSF51338">
    <property type="entry name" value="Composite domain of metallo-dependent hydrolases"/>
    <property type="match status" value="1"/>
</dbReference>